<name>A0A4R7CZ43_9SPHI</name>
<proteinExistence type="predicted"/>
<dbReference type="RefSeq" id="WP_133640659.1">
    <property type="nucleotide sequence ID" value="NZ_SNZV01000005.1"/>
</dbReference>
<protein>
    <submittedName>
        <fullName evidence="1">Uncharacterized protein</fullName>
    </submittedName>
</protein>
<reference evidence="1 2" key="1">
    <citation type="submission" date="2019-03" db="EMBL/GenBank/DDBJ databases">
        <title>Genomic Encyclopedia of Type Strains, Phase III (KMG-III): the genomes of soil and plant-associated and newly described type strains.</title>
        <authorList>
            <person name="Whitman W."/>
        </authorList>
    </citation>
    <scope>NUCLEOTIDE SEQUENCE [LARGE SCALE GENOMIC DNA]</scope>
    <source>
        <strain evidence="1 2">CGMCC 1.12801</strain>
    </source>
</reference>
<dbReference type="Proteomes" id="UP000294752">
    <property type="component" value="Unassembled WGS sequence"/>
</dbReference>
<dbReference type="PROSITE" id="PS51257">
    <property type="entry name" value="PROKAR_LIPOPROTEIN"/>
    <property type="match status" value="1"/>
</dbReference>
<organism evidence="1 2">
    <name type="scientific">Sphingobacterium paludis</name>
    <dbReference type="NCBI Taxonomy" id="1476465"/>
    <lineage>
        <taxon>Bacteria</taxon>
        <taxon>Pseudomonadati</taxon>
        <taxon>Bacteroidota</taxon>
        <taxon>Sphingobacteriia</taxon>
        <taxon>Sphingobacteriales</taxon>
        <taxon>Sphingobacteriaceae</taxon>
        <taxon>Sphingobacterium</taxon>
    </lineage>
</organism>
<evidence type="ECO:0000313" key="2">
    <source>
        <dbReference type="Proteomes" id="UP000294752"/>
    </source>
</evidence>
<keyword evidence="2" id="KW-1185">Reference proteome</keyword>
<dbReference type="Gene3D" id="2.60.40.2710">
    <property type="match status" value="1"/>
</dbReference>
<dbReference type="EMBL" id="SNZV01000005">
    <property type="protein sequence ID" value="TDS13172.1"/>
    <property type="molecule type" value="Genomic_DNA"/>
</dbReference>
<dbReference type="AlphaFoldDB" id="A0A4R7CZ43"/>
<evidence type="ECO:0000313" key="1">
    <source>
        <dbReference type="EMBL" id="TDS13172.1"/>
    </source>
</evidence>
<comment type="caution">
    <text evidence="1">The sequence shown here is derived from an EMBL/GenBank/DDBJ whole genome shotgun (WGS) entry which is preliminary data.</text>
</comment>
<dbReference type="OrthoDB" id="701285at2"/>
<gene>
    <name evidence="1" type="ORF">B0I21_105306</name>
</gene>
<sequence>MNTISRLITFGAAIATLSFGMGACKKDSPETVRDMEIELPEITILQYGKTAEIALPAALREAADLSLTLKFDKTDNVELASNKKLHEVLQAAVQLDMQNQQIAINAALLYPNAAPSVRNATKIPESYTATLSAKTATGTTVAEQDFKIKVLPGKVTIENVNTSNNILFAYALYSDKIVEFKLIAEDIPTSTTTWYIQPPAGQKPVVSLSGSTIQFSPEAGDPAQKTEHTYDLKPMLVKDGFIIAETDFRVVFIPQIKFFFGMYYPDLNLTIKLNLLHIGLSNGYRSSAPTLYPEQYKSAFSLVSVNMDGKPFDNSAAIFSVDEDTGSVRVKKEDSLKAGSYTIWVKAITSTGLEYQTDLTLVMSAF</sequence>
<accession>A0A4R7CZ43</accession>